<accession>A0A097IFG9</accession>
<dbReference type="STRING" id="558173.CDOO_06090"/>
<name>A0A097IFG9_9CORY</name>
<protein>
    <submittedName>
        <fullName evidence="2">Alkylhydroperoxidase</fullName>
    </submittedName>
</protein>
<dbReference type="InterPro" id="IPR003779">
    <property type="entry name" value="CMD-like"/>
</dbReference>
<dbReference type="InterPro" id="IPR029032">
    <property type="entry name" value="AhpD-like"/>
</dbReference>
<dbReference type="EMBL" id="CP006764">
    <property type="protein sequence ID" value="AIT60873.1"/>
    <property type="molecule type" value="Genomic_DNA"/>
</dbReference>
<dbReference type="SUPFAM" id="SSF69118">
    <property type="entry name" value="AhpD-like"/>
    <property type="match status" value="1"/>
</dbReference>
<dbReference type="NCBIfam" id="TIGR00778">
    <property type="entry name" value="ahpD_dom"/>
    <property type="match status" value="1"/>
</dbReference>
<dbReference type="HOGENOM" id="CLU_082760_6_0_11"/>
<dbReference type="PANTHER" id="PTHR35446">
    <property type="entry name" value="SI:CH211-175M2.5"/>
    <property type="match status" value="1"/>
</dbReference>
<dbReference type="GO" id="GO:0051920">
    <property type="term" value="F:peroxiredoxin activity"/>
    <property type="evidence" value="ECO:0007669"/>
    <property type="project" value="InterPro"/>
</dbReference>
<dbReference type="Proteomes" id="UP000029914">
    <property type="component" value="Chromosome"/>
</dbReference>
<dbReference type="InterPro" id="IPR004675">
    <property type="entry name" value="AhpD_core"/>
</dbReference>
<dbReference type="AlphaFoldDB" id="A0A097IFG9"/>
<dbReference type="Gene3D" id="1.20.1290.10">
    <property type="entry name" value="AhpD-like"/>
    <property type="match status" value="1"/>
</dbReference>
<proteinExistence type="predicted"/>
<dbReference type="PANTHER" id="PTHR35446:SF2">
    <property type="entry name" value="CARBOXYMUCONOLACTONE DECARBOXYLASE-LIKE DOMAIN-CONTAINING PROTEIN"/>
    <property type="match status" value="1"/>
</dbReference>
<reference evidence="2 3" key="1">
    <citation type="submission" date="2013-09" db="EMBL/GenBank/DDBJ databases">
        <title>Complete genome sequence of Corynebacterium doosanense CAU 212(T) (=DSM 45436(T)), isolated from activated sludge.</title>
        <authorList>
            <person name="Schaffert L."/>
            <person name="Albersmeier A."/>
            <person name="Kalinowski J."/>
            <person name="Ruckert C."/>
        </authorList>
    </citation>
    <scope>NUCLEOTIDE SEQUENCE [LARGE SCALE GENOMIC DNA]</scope>
    <source>
        <strain evidence="2 3">CAU 212</strain>
    </source>
</reference>
<keyword evidence="3" id="KW-1185">Reference proteome</keyword>
<evidence type="ECO:0000259" key="1">
    <source>
        <dbReference type="Pfam" id="PF02627"/>
    </source>
</evidence>
<keyword evidence="2" id="KW-0560">Oxidoreductase</keyword>
<dbReference type="Pfam" id="PF02627">
    <property type="entry name" value="CMD"/>
    <property type="match status" value="1"/>
</dbReference>
<sequence>MSIETSKTFQAAMMAADVASRGLSTRERLIVQITASRINGCTYCIDMHTEEAEDEGIDIAPVDAREELIVRFTEMGTRLADGADDAPIDEALSVLGEEDTANLIAAVAVINAWNRVGRLAGGCSSC</sequence>
<organism evidence="2 3">
    <name type="scientific">Corynebacterium doosanense CAU 212 = DSM 45436</name>
    <dbReference type="NCBI Taxonomy" id="558173"/>
    <lineage>
        <taxon>Bacteria</taxon>
        <taxon>Bacillati</taxon>
        <taxon>Actinomycetota</taxon>
        <taxon>Actinomycetes</taxon>
        <taxon>Mycobacteriales</taxon>
        <taxon>Corynebacteriaceae</taxon>
        <taxon>Corynebacterium</taxon>
    </lineage>
</organism>
<dbReference type="KEGG" id="cdo:CDOO_06090"/>
<dbReference type="eggNOG" id="COG2128">
    <property type="taxonomic scope" value="Bacteria"/>
</dbReference>
<keyword evidence="2" id="KW-0575">Peroxidase</keyword>
<evidence type="ECO:0000313" key="2">
    <source>
        <dbReference type="EMBL" id="AIT60873.1"/>
    </source>
</evidence>
<gene>
    <name evidence="2" type="ORF">CDOO_06090</name>
</gene>
<dbReference type="RefSeq" id="WP_018022158.1">
    <property type="nucleotide sequence ID" value="NZ_AQUX01000006.1"/>
</dbReference>
<evidence type="ECO:0000313" key="3">
    <source>
        <dbReference type="Proteomes" id="UP000029914"/>
    </source>
</evidence>
<feature type="domain" description="Carboxymuconolactone decarboxylase-like" evidence="1">
    <location>
        <begin position="11"/>
        <end position="59"/>
    </location>
</feature>